<accession>A1ZEC2</accession>
<dbReference type="EMBL" id="AAWS01000003">
    <property type="protein sequence ID" value="EAY31430.1"/>
    <property type="molecule type" value="Genomic_DNA"/>
</dbReference>
<evidence type="ECO:0000313" key="1">
    <source>
        <dbReference type="EMBL" id="EAY31430.1"/>
    </source>
</evidence>
<keyword evidence="2" id="KW-1185">Reference proteome</keyword>
<organism evidence="1 2">
    <name type="scientific">Microscilla marina ATCC 23134</name>
    <dbReference type="NCBI Taxonomy" id="313606"/>
    <lineage>
        <taxon>Bacteria</taxon>
        <taxon>Pseudomonadati</taxon>
        <taxon>Bacteroidota</taxon>
        <taxon>Cytophagia</taxon>
        <taxon>Cytophagales</taxon>
        <taxon>Microscillaceae</taxon>
        <taxon>Microscilla</taxon>
    </lineage>
</organism>
<dbReference type="AlphaFoldDB" id="A1ZEC2"/>
<proteinExistence type="predicted"/>
<evidence type="ECO:0000313" key="2">
    <source>
        <dbReference type="Proteomes" id="UP000004095"/>
    </source>
</evidence>
<gene>
    <name evidence="1" type="ORF">M23134_04263</name>
</gene>
<name>A1ZEC2_MICM2</name>
<reference evidence="1 2" key="1">
    <citation type="submission" date="2007-01" db="EMBL/GenBank/DDBJ databases">
        <authorList>
            <person name="Haygood M."/>
            <person name="Podell S."/>
            <person name="Anderson C."/>
            <person name="Hopkinson B."/>
            <person name="Roe K."/>
            <person name="Barbeau K."/>
            <person name="Gaasterland T."/>
            <person name="Ferriera S."/>
            <person name="Johnson J."/>
            <person name="Kravitz S."/>
            <person name="Beeson K."/>
            <person name="Sutton G."/>
            <person name="Rogers Y.-H."/>
            <person name="Friedman R."/>
            <person name="Frazier M."/>
            <person name="Venter J.C."/>
        </authorList>
    </citation>
    <scope>NUCLEOTIDE SEQUENCE [LARGE SCALE GENOMIC DNA]</scope>
    <source>
        <strain evidence="1 2">ATCC 23134</strain>
    </source>
</reference>
<dbReference type="Proteomes" id="UP000004095">
    <property type="component" value="Unassembled WGS sequence"/>
</dbReference>
<sequence length="37" mass="4421">MFTLLNAVNQYFIFKLRTHFIFKSVSVLRLNTPLNSF</sequence>
<comment type="caution">
    <text evidence="1">The sequence shown here is derived from an EMBL/GenBank/DDBJ whole genome shotgun (WGS) entry which is preliminary data.</text>
</comment>
<protein>
    <submittedName>
        <fullName evidence="1">Uncharacterized protein</fullName>
    </submittedName>
</protein>